<organism evidence="3 4">
    <name type="scientific">Stratiformator vulcanicus</name>
    <dbReference type="NCBI Taxonomy" id="2527980"/>
    <lineage>
        <taxon>Bacteria</taxon>
        <taxon>Pseudomonadati</taxon>
        <taxon>Planctomycetota</taxon>
        <taxon>Planctomycetia</taxon>
        <taxon>Planctomycetales</taxon>
        <taxon>Planctomycetaceae</taxon>
        <taxon>Stratiformator</taxon>
    </lineage>
</organism>
<feature type="transmembrane region" description="Helical" evidence="2">
    <location>
        <begin position="172"/>
        <end position="193"/>
    </location>
</feature>
<keyword evidence="2" id="KW-1133">Transmembrane helix</keyword>
<feature type="transmembrane region" description="Helical" evidence="2">
    <location>
        <begin position="214"/>
        <end position="239"/>
    </location>
</feature>
<feature type="transmembrane region" description="Helical" evidence="2">
    <location>
        <begin position="59"/>
        <end position="83"/>
    </location>
</feature>
<feature type="transmembrane region" description="Helical" evidence="2">
    <location>
        <begin position="104"/>
        <end position="129"/>
    </location>
</feature>
<reference evidence="3 4" key="1">
    <citation type="submission" date="2019-02" db="EMBL/GenBank/DDBJ databases">
        <title>Deep-cultivation of Planctomycetes and their phenomic and genomic characterization uncovers novel biology.</title>
        <authorList>
            <person name="Wiegand S."/>
            <person name="Jogler M."/>
            <person name="Boedeker C."/>
            <person name="Pinto D."/>
            <person name="Vollmers J."/>
            <person name="Rivas-Marin E."/>
            <person name="Kohn T."/>
            <person name="Peeters S.H."/>
            <person name="Heuer A."/>
            <person name="Rast P."/>
            <person name="Oberbeckmann S."/>
            <person name="Bunk B."/>
            <person name="Jeske O."/>
            <person name="Meyerdierks A."/>
            <person name="Storesund J.E."/>
            <person name="Kallscheuer N."/>
            <person name="Luecker S."/>
            <person name="Lage O.M."/>
            <person name="Pohl T."/>
            <person name="Merkel B.J."/>
            <person name="Hornburger P."/>
            <person name="Mueller R.-W."/>
            <person name="Bruemmer F."/>
            <person name="Labrenz M."/>
            <person name="Spormann A.M."/>
            <person name="Op den Camp H."/>
            <person name="Overmann J."/>
            <person name="Amann R."/>
            <person name="Jetten M.S.M."/>
            <person name="Mascher T."/>
            <person name="Medema M.H."/>
            <person name="Devos D.P."/>
            <person name="Kaster A.-K."/>
            <person name="Ovreas L."/>
            <person name="Rohde M."/>
            <person name="Galperin M.Y."/>
            <person name="Jogler C."/>
        </authorList>
    </citation>
    <scope>NUCLEOTIDE SEQUENCE [LARGE SCALE GENOMIC DNA]</scope>
    <source>
        <strain evidence="3 4">Pan189</strain>
    </source>
</reference>
<dbReference type="CDD" id="cd03498">
    <property type="entry name" value="SQR_TypeB_2_TM"/>
    <property type="match status" value="1"/>
</dbReference>
<feature type="compositionally biased region" description="Low complexity" evidence="1">
    <location>
        <begin position="253"/>
        <end position="273"/>
    </location>
</feature>
<evidence type="ECO:0000256" key="1">
    <source>
        <dbReference type="SAM" id="MobiDB-lite"/>
    </source>
</evidence>
<dbReference type="Proteomes" id="UP000317318">
    <property type="component" value="Chromosome"/>
</dbReference>
<feature type="compositionally biased region" description="Polar residues" evidence="1">
    <location>
        <begin position="277"/>
        <end position="292"/>
    </location>
</feature>
<feature type="transmembrane region" description="Helical" evidence="2">
    <location>
        <begin position="16"/>
        <end position="39"/>
    </location>
</feature>
<dbReference type="InterPro" id="IPR034804">
    <property type="entry name" value="SQR/QFR_C/D"/>
</dbReference>
<dbReference type="AlphaFoldDB" id="A0A517R5H9"/>
<proteinExistence type="predicted"/>
<sequence length="292" mass="31756">MSRVAKVLSSSIGKKFVMGITGLLLCGFLVGHLGGNFLIYLGPDWINAYATKLHALGPILILIEIGLAAIFVVHIVMAYKLTAEYRAARPKEYEKKETKQEKSVWWKAPNTWMVISGTIALAFLILHMIDMRYGWRPVVDPTFGGYNEHGGWHNEPTEEHPVVHVYNRTISILQTPLSAILYTLGVIFIGFHLSHGFQSGFRSLGFAHPVYSKALSWLGNAFAIVVTVGFASFPVWVWAFGIEPIPLEEGPHSAASASAEEIEESILSRSAAAGSTIADSSPAGSTSDAGAE</sequence>
<keyword evidence="4" id="KW-1185">Reference proteome</keyword>
<dbReference type="KEGG" id="svp:Pan189_35590"/>
<name>A0A517R5H9_9PLAN</name>
<evidence type="ECO:0000313" key="3">
    <source>
        <dbReference type="EMBL" id="QDT39156.1"/>
    </source>
</evidence>
<dbReference type="EMBL" id="CP036268">
    <property type="protein sequence ID" value="QDT39156.1"/>
    <property type="molecule type" value="Genomic_DNA"/>
</dbReference>
<gene>
    <name evidence="3" type="ORF">Pan189_35590</name>
</gene>
<dbReference type="NCBIfam" id="TIGR02046">
    <property type="entry name" value="sdhC_b558_fam"/>
    <property type="match status" value="1"/>
</dbReference>
<dbReference type="Gene3D" id="1.20.1300.10">
    <property type="entry name" value="Fumarate reductase/succinate dehydrogenase, transmembrane subunit"/>
    <property type="match status" value="1"/>
</dbReference>
<dbReference type="InterPro" id="IPR011138">
    <property type="entry name" value="Cytochrome_b-558"/>
</dbReference>
<accession>A0A517R5H9</accession>
<keyword evidence="2" id="KW-0472">Membrane</keyword>
<protein>
    <recommendedName>
        <fullName evidence="5">Succinate dehydrogenase/Fumarate reductase transmembrane subunit</fullName>
    </recommendedName>
</protein>
<keyword evidence="2" id="KW-0812">Transmembrane</keyword>
<dbReference type="SUPFAM" id="SSF81343">
    <property type="entry name" value="Fumarate reductase respiratory complex transmembrane subunits"/>
    <property type="match status" value="1"/>
</dbReference>
<evidence type="ECO:0008006" key="5">
    <source>
        <dbReference type="Google" id="ProtNLM"/>
    </source>
</evidence>
<dbReference type="GO" id="GO:0016020">
    <property type="term" value="C:membrane"/>
    <property type="evidence" value="ECO:0007669"/>
    <property type="project" value="InterPro"/>
</dbReference>
<dbReference type="RefSeq" id="WP_145365319.1">
    <property type="nucleotide sequence ID" value="NZ_CP036268.1"/>
</dbReference>
<feature type="region of interest" description="Disordered" evidence="1">
    <location>
        <begin position="250"/>
        <end position="292"/>
    </location>
</feature>
<evidence type="ECO:0000313" key="4">
    <source>
        <dbReference type="Proteomes" id="UP000317318"/>
    </source>
</evidence>
<dbReference type="OrthoDB" id="9802842at2"/>
<evidence type="ECO:0000256" key="2">
    <source>
        <dbReference type="SAM" id="Phobius"/>
    </source>
</evidence>